<dbReference type="GO" id="GO:0006397">
    <property type="term" value="P:mRNA processing"/>
    <property type="evidence" value="ECO:0007669"/>
    <property type="project" value="UniProtKB-KW"/>
</dbReference>
<gene>
    <name evidence="4" type="ORF">VP01_4804g1</name>
</gene>
<reference evidence="4 5" key="1">
    <citation type="submission" date="2015-08" db="EMBL/GenBank/DDBJ databases">
        <title>Next Generation Sequencing and Analysis of the Genome of Puccinia sorghi L Schw, the Causal Agent of Maize Common Rust.</title>
        <authorList>
            <person name="Rochi L."/>
            <person name="Burguener G."/>
            <person name="Darino M."/>
            <person name="Turjanski A."/>
            <person name="Kreff E."/>
            <person name="Dieguez M.J."/>
            <person name="Sacco F."/>
        </authorList>
    </citation>
    <scope>NUCLEOTIDE SEQUENCE [LARGE SCALE GENOMIC DNA]</scope>
    <source>
        <strain evidence="4 5">RO10H11247</strain>
    </source>
</reference>
<evidence type="ECO:0000313" key="4">
    <source>
        <dbReference type="EMBL" id="KNZ49762.1"/>
    </source>
</evidence>
<name>A0A0L6UNC1_9BASI</name>
<sequence>MDLSAFQKAPSNQLSNTKQARWVQQNLCFHCGQAGHISRRCLNGGWKTQDRLQPPSSAWLSKLQAEINCLRTNPSTSSPAPLSKNVVLISTSNLVNYMQ</sequence>
<accession>A0A0L6UNC1</accession>
<dbReference type="PROSITE" id="PS50158">
    <property type="entry name" value="ZF_CCHC"/>
    <property type="match status" value="1"/>
</dbReference>
<dbReference type="GO" id="GO:0003676">
    <property type="term" value="F:nucleic acid binding"/>
    <property type="evidence" value="ECO:0007669"/>
    <property type="project" value="InterPro"/>
</dbReference>
<dbReference type="InterPro" id="IPR036875">
    <property type="entry name" value="Znf_CCHC_sf"/>
</dbReference>
<evidence type="ECO:0000256" key="2">
    <source>
        <dbReference type="PROSITE-ProRule" id="PRU00047"/>
    </source>
</evidence>
<dbReference type="Pfam" id="PF00098">
    <property type="entry name" value="zf-CCHC"/>
    <property type="match status" value="1"/>
</dbReference>
<dbReference type="SMART" id="SM00343">
    <property type="entry name" value="ZnF_C2HC"/>
    <property type="match status" value="1"/>
</dbReference>
<keyword evidence="1" id="KW-0507">mRNA processing</keyword>
<dbReference type="VEuPathDB" id="FungiDB:VP01_4804g1"/>
<keyword evidence="2" id="KW-0479">Metal-binding</keyword>
<proteinExistence type="predicted"/>
<evidence type="ECO:0000313" key="5">
    <source>
        <dbReference type="Proteomes" id="UP000037035"/>
    </source>
</evidence>
<feature type="domain" description="CCHC-type" evidence="3">
    <location>
        <begin position="28"/>
        <end position="41"/>
    </location>
</feature>
<keyword evidence="2" id="KW-0863">Zinc-finger</keyword>
<dbReference type="AlphaFoldDB" id="A0A0L6UNC1"/>
<comment type="caution">
    <text evidence="4">The sequence shown here is derived from an EMBL/GenBank/DDBJ whole genome shotgun (WGS) entry which is preliminary data.</text>
</comment>
<evidence type="ECO:0000256" key="1">
    <source>
        <dbReference type="ARBA" id="ARBA00022664"/>
    </source>
</evidence>
<protein>
    <recommendedName>
        <fullName evidence="3">CCHC-type domain-containing protein</fullName>
    </recommendedName>
</protein>
<keyword evidence="2" id="KW-0862">Zinc</keyword>
<organism evidence="4 5">
    <name type="scientific">Puccinia sorghi</name>
    <dbReference type="NCBI Taxonomy" id="27349"/>
    <lineage>
        <taxon>Eukaryota</taxon>
        <taxon>Fungi</taxon>
        <taxon>Dikarya</taxon>
        <taxon>Basidiomycota</taxon>
        <taxon>Pucciniomycotina</taxon>
        <taxon>Pucciniomycetes</taxon>
        <taxon>Pucciniales</taxon>
        <taxon>Pucciniaceae</taxon>
        <taxon>Puccinia</taxon>
    </lineage>
</organism>
<dbReference type="Gene3D" id="4.10.60.10">
    <property type="entry name" value="Zinc finger, CCHC-type"/>
    <property type="match status" value="1"/>
</dbReference>
<dbReference type="InterPro" id="IPR001878">
    <property type="entry name" value="Znf_CCHC"/>
</dbReference>
<keyword evidence="5" id="KW-1185">Reference proteome</keyword>
<dbReference type="Proteomes" id="UP000037035">
    <property type="component" value="Unassembled WGS sequence"/>
</dbReference>
<dbReference type="GO" id="GO:0008270">
    <property type="term" value="F:zinc ion binding"/>
    <property type="evidence" value="ECO:0007669"/>
    <property type="project" value="UniProtKB-KW"/>
</dbReference>
<dbReference type="OrthoDB" id="7480340at2759"/>
<evidence type="ECO:0000259" key="3">
    <source>
        <dbReference type="PROSITE" id="PS50158"/>
    </source>
</evidence>
<dbReference type="EMBL" id="LAVV01009948">
    <property type="protein sequence ID" value="KNZ49762.1"/>
    <property type="molecule type" value="Genomic_DNA"/>
</dbReference>
<dbReference type="SUPFAM" id="SSF57756">
    <property type="entry name" value="Retrovirus zinc finger-like domains"/>
    <property type="match status" value="1"/>
</dbReference>